<dbReference type="InParanoid" id="A0A165ZMJ2"/>
<organism evidence="2 3">
    <name type="scientific">Exidia glandulosa HHB12029</name>
    <dbReference type="NCBI Taxonomy" id="1314781"/>
    <lineage>
        <taxon>Eukaryota</taxon>
        <taxon>Fungi</taxon>
        <taxon>Dikarya</taxon>
        <taxon>Basidiomycota</taxon>
        <taxon>Agaricomycotina</taxon>
        <taxon>Agaricomycetes</taxon>
        <taxon>Auriculariales</taxon>
        <taxon>Exidiaceae</taxon>
        <taxon>Exidia</taxon>
    </lineage>
</organism>
<evidence type="ECO:0000313" key="2">
    <source>
        <dbReference type="EMBL" id="KZV84099.1"/>
    </source>
</evidence>
<dbReference type="AlphaFoldDB" id="A0A165ZMJ2"/>
<name>A0A165ZMJ2_EXIGL</name>
<dbReference type="EMBL" id="KV426241">
    <property type="protein sequence ID" value="KZV84099.1"/>
    <property type="molecule type" value="Genomic_DNA"/>
</dbReference>
<reference evidence="2 3" key="1">
    <citation type="journal article" date="2016" name="Mol. Biol. Evol.">
        <title>Comparative Genomics of Early-Diverging Mushroom-Forming Fungi Provides Insights into the Origins of Lignocellulose Decay Capabilities.</title>
        <authorList>
            <person name="Nagy L.G."/>
            <person name="Riley R."/>
            <person name="Tritt A."/>
            <person name="Adam C."/>
            <person name="Daum C."/>
            <person name="Floudas D."/>
            <person name="Sun H."/>
            <person name="Yadav J.S."/>
            <person name="Pangilinan J."/>
            <person name="Larsson K.H."/>
            <person name="Matsuura K."/>
            <person name="Barry K."/>
            <person name="Labutti K."/>
            <person name="Kuo R."/>
            <person name="Ohm R.A."/>
            <person name="Bhattacharya S.S."/>
            <person name="Shirouzu T."/>
            <person name="Yoshinaga Y."/>
            <person name="Martin F.M."/>
            <person name="Grigoriev I.V."/>
            <person name="Hibbett D.S."/>
        </authorList>
    </citation>
    <scope>NUCLEOTIDE SEQUENCE [LARGE SCALE GENOMIC DNA]</scope>
    <source>
        <strain evidence="2 3">HHB12029</strain>
    </source>
</reference>
<feature type="region of interest" description="Disordered" evidence="1">
    <location>
        <begin position="113"/>
        <end position="169"/>
    </location>
</feature>
<sequence>MRAVCLPVCLHWREPPSALSFTSFLVTNCADGVSPRSSPCVLSHSSYAPLASSSCHSGLSGGPGSTTSDGPASYDHRPGTCAARFCDSPRHVRQCSERWGRVRRTRSCSACIRPQMGPRRDRRLRRRRVPPQTLRAHHRPASRRGAGRGRLLLHRPERQGRPGSKLQLRVWKLR</sequence>
<dbReference type="Proteomes" id="UP000077266">
    <property type="component" value="Unassembled WGS sequence"/>
</dbReference>
<gene>
    <name evidence="2" type="ORF">EXIGLDRAFT_299299</name>
</gene>
<evidence type="ECO:0000256" key="1">
    <source>
        <dbReference type="SAM" id="MobiDB-lite"/>
    </source>
</evidence>
<protein>
    <submittedName>
        <fullName evidence="2">Uncharacterized protein</fullName>
    </submittedName>
</protein>
<proteinExistence type="predicted"/>
<evidence type="ECO:0000313" key="3">
    <source>
        <dbReference type="Proteomes" id="UP000077266"/>
    </source>
</evidence>
<feature type="compositionally biased region" description="Basic residues" evidence="1">
    <location>
        <begin position="120"/>
        <end position="153"/>
    </location>
</feature>
<keyword evidence="3" id="KW-1185">Reference proteome</keyword>
<accession>A0A165ZMJ2</accession>